<protein>
    <recommendedName>
        <fullName evidence="1">ZSWIM1/3 RNaseH-like domain-containing protein</fullName>
    </recommendedName>
</protein>
<dbReference type="PANTHER" id="PTHR31569">
    <property type="entry name" value="SWIM-TYPE DOMAIN-CONTAINING PROTEIN"/>
    <property type="match status" value="1"/>
</dbReference>
<feature type="domain" description="ZSWIM1/3 RNaseH-like" evidence="1">
    <location>
        <begin position="11"/>
        <end position="114"/>
    </location>
</feature>
<comment type="caution">
    <text evidence="2">The sequence shown here is derived from an EMBL/GenBank/DDBJ whole genome shotgun (WGS) entry which is preliminary data.</text>
</comment>
<evidence type="ECO:0000313" key="2">
    <source>
        <dbReference type="EMBL" id="POM66469.1"/>
    </source>
</evidence>
<keyword evidence="3" id="KW-1185">Reference proteome</keyword>
<accession>A0A2P4XLU9</accession>
<dbReference type="Pfam" id="PF21056">
    <property type="entry name" value="ZSWIM1-3_RNaseH-like"/>
    <property type="match status" value="1"/>
</dbReference>
<reference evidence="2 3" key="1">
    <citation type="journal article" date="2017" name="Genome Biol. Evol.">
        <title>Phytophthora megakarya and P. palmivora, closely related causal agents of cacao black pod rot, underwent increases in genome sizes and gene numbers by different mechanisms.</title>
        <authorList>
            <person name="Ali S.S."/>
            <person name="Shao J."/>
            <person name="Lary D.J."/>
            <person name="Kronmiller B."/>
            <person name="Shen D."/>
            <person name="Strem M.D."/>
            <person name="Amoako-Attah I."/>
            <person name="Akrofi A.Y."/>
            <person name="Begoude B.A."/>
            <person name="Ten Hoopen G.M."/>
            <person name="Coulibaly K."/>
            <person name="Kebe B.I."/>
            <person name="Melnick R.L."/>
            <person name="Guiltinan M.J."/>
            <person name="Tyler B.M."/>
            <person name="Meinhardt L.W."/>
            <person name="Bailey B.A."/>
        </authorList>
    </citation>
    <scope>NUCLEOTIDE SEQUENCE [LARGE SCALE GENOMIC DNA]</scope>
    <source>
        <strain evidence="3">sbr112.9</strain>
    </source>
</reference>
<evidence type="ECO:0000313" key="3">
    <source>
        <dbReference type="Proteomes" id="UP000237271"/>
    </source>
</evidence>
<evidence type="ECO:0000259" key="1">
    <source>
        <dbReference type="Pfam" id="PF21056"/>
    </source>
</evidence>
<name>A0A2P4XLU9_9STRA</name>
<dbReference type="OrthoDB" id="126139at2759"/>
<dbReference type="InterPro" id="IPR048324">
    <property type="entry name" value="ZSWIM1-3_RNaseH-like"/>
</dbReference>
<gene>
    <name evidence="2" type="ORF">PHPALM_17666</name>
</gene>
<dbReference type="EMBL" id="NCKW01009608">
    <property type="protein sequence ID" value="POM66469.1"/>
    <property type="molecule type" value="Genomic_DNA"/>
</dbReference>
<dbReference type="PANTHER" id="PTHR31569:SF4">
    <property type="entry name" value="SWIM-TYPE DOMAIN-CONTAINING PROTEIN"/>
    <property type="match status" value="1"/>
</dbReference>
<proteinExistence type="predicted"/>
<dbReference type="AlphaFoldDB" id="A0A2P4XLU9"/>
<dbReference type="Proteomes" id="UP000237271">
    <property type="component" value="Unassembled WGS sequence"/>
</dbReference>
<dbReference type="InterPro" id="IPR052579">
    <property type="entry name" value="Zinc_finger_SWIM"/>
</dbReference>
<sequence length="319" mass="37586">MYTDSDYREYGTIECISIQSAHLRATFDKFPEVVLKDAMHDTNDNNYKLLSFMIHDAMGKGQHVQNERKETLRIACQQFKEGCPSYDSIAVIMIDKGFTEIAVLQEEFRSARILLCHFHLVKTLQEQVAKESYNLDMFTKNEMKRLVQFLVGAPSEGMYDNIISAMKVVLRSDATRQLWFDYFDENWTRCRERWNIPHMGNQTNNSFDLFWQTVNEKMWSRSVNRIGGYRNNEYDKEINRLLNTVSLRAVELVKQQYDFALRSTTEYHYYPMGPYVIMQYTTVNSDDIPDEYMLSPDDWSCSTKMDDIQNYSKGRASQD</sequence>
<organism evidence="2 3">
    <name type="scientific">Phytophthora palmivora</name>
    <dbReference type="NCBI Taxonomy" id="4796"/>
    <lineage>
        <taxon>Eukaryota</taxon>
        <taxon>Sar</taxon>
        <taxon>Stramenopiles</taxon>
        <taxon>Oomycota</taxon>
        <taxon>Peronosporomycetes</taxon>
        <taxon>Peronosporales</taxon>
        <taxon>Peronosporaceae</taxon>
        <taxon>Phytophthora</taxon>
    </lineage>
</organism>